<evidence type="ECO:0000313" key="2">
    <source>
        <dbReference type="Proteomes" id="UP001162162"/>
    </source>
</evidence>
<evidence type="ECO:0000313" key="1">
    <source>
        <dbReference type="EMBL" id="KAJ8957750.1"/>
    </source>
</evidence>
<organism evidence="1 2">
    <name type="scientific">Aromia moschata</name>
    <dbReference type="NCBI Taxonomy" id="1265417"/>
    <lineage>
        <taxon>Eukaryota</taxon>
        <taxon>Metazoa</taxon>
        <taxon>Ecdysozoa</taxon>
        <taxon>Arthropoda</taxon>
        <taxon>Hexapoda</taxon>
        <taxon>Insecta</taxon>
        <taxon>Pterygota</taxon>
        <taxon>Neoptera</taxon>
        <taxon>Endopterygota</taxon>
        <taxon>Coleoptera</taxon>
        <taxon>Polyphaga</taxon>
        <taxon>Cucujiformia</taxon>
        <taxon>Chrysomeloidea</taxon>
        <taxon>Cerambycidae</taxon>
        <taxon>Cerambycinae</taxon>
        <taxon>Callichromatini</taxon>
        <taxon>Aromia</taxon>
    </lineage>
</organism>
<reference evidence="1" key="1">
    <citation type="journal article" date="2023" name="Insect Mol. Biol.">
        <title>Genome sequencing provides insights into the evolution of gene families encoding plant cell wall-degrading enzymes in longhorned beetles.</title>
        <authorList>
            <person name="Shin N.R."/>
            <person name="Okamura Y."/>
            <person name="Kirsch R."/>
            <person name="Pauchet Y."/>
        </authorList>
    </citation>
    <scope>NUCLEOTIDE SEQUENCE</scope>
    <source>
        <strain evidence="1">AMC_N1</strain>
    </source>
</reference>
<dbReference type="AlphaFoldDB" id="A0AAV8Z3M2"/>
<comment type="caution">
    <text evidence="1">The sequence shown here is derived from an EMBL/GenBank/DDBJ whole genome shotgun (WGS) entry which is preliminary data.</text>
</comment>
<keyword evidence="2" id="KW-1185">Reference proteome</keyword>
<dbReference type="EMBL" id="JAPWTK010000021">
    <property type="protein sequence ID" value="KAJ8957750.1"/>
    <property type="molecule type" value="Genomic_DNA"/>
</dbReference>
<dbReference type="Proteomes" id="UP001162162">
    <property type="component" value="Unassembled WGS sequence"/>
</dbReference>
<sequence>MKDCSLHFAEEDYFYRFQGHFERIREKISDLQNTACSSAPLVGKGARLTTSQKVVLFCQIFLFANTLIPEASTLAIDSQYLTAEFGFNRMVHGTLDLSYSSFFLWDIDLCITKEKVFIYKLNSNNRSQKIKVVIDDQQNGNNRVLKTAEKEARLIQFSLI</sequence>
<name>A0AAV8Z3M2_9CUCU</name>
<protein>
    <submittedName>
        <fullName evidence="1">Uncharacterized protein</fullName>
    </submittedName>
</protein>
<gene>
    <name evidence="1" type="ORF">NQ318_017648</name>
</gene>
<accession>A0AAV8Z3M2</accession>
<proteinExistence type="predicted"/>